<accession>A0A9Q0QMD8</accession>
<proteinExistence type="predicted"/>
<gene>
    <name evidence="2" type="ORF">OIU74_010346</name>
</gene>
<reference evidence="2" key="2">
    <citation type="journal article" date="2023" name="Int. J. Mol. Sci.">
        <title>De Novo Assembly and Annotation of 11 Diverse Shrub Willow (Salix) Genomes Reveals Novel Gene Organization in Sex-Linked Regions.</title>
        <authorList>
            <person name="Hyden B."/>
            <person name="Feng K."/>
            <person name="Yates T.B."/>
            <person name="Jawdy S."/>
            <person name="Cereghino C."/>
            <person name="Smart L.B."/>
            <person name="Muchero W."/>
        </authorList>
    </citation>
    <scope>NUCLEOTIDE SEQUENCE</scope>
    <source>
        <tissue evidence="2">Shoot tip</tissue>
    </source>
</reference>
<protein>
    <submittedName>
        <fullName evidence="2">Uncharacterized protein</fullName>
    </submittedName>
</protein>
<reference evidence="2" key="1">
    <citation type="submission" date="2022-11" db="EMBL/GenBank/DDBJ databases">
        <authorList>
            <person name="Hyden B.L."/>
            <person name="Feng K."/>
            <person name="Yates T."/>
            <person name="Jawdy S."/>
            <person name="Smart L.B."/>
            <person name="Muchero W."/>
        </authorList>
    </citation>
    <scope>NUCLEOTIDE SEQUENCE</scope>
    <source>
        <tissue evidence="2">Shoot tip</tissue>
    </source>
</reference>
<evidence type="ECO:0000313" key="2">
    <source>
        <dbReference type="EMBL" id="KAJ6709224.1"/>
    </source>
</evidence>
<keyword evidence="3" id="KW-1185">Reference proteome</keyword>
<evidence type="ECO:0000313" key="3">
    <source>
        <dbReference type="Proteomes" id="UP001151752"/>
    </source>
</evidence>
<sequence>MPLNSNPLSLLFPLDENEWAEDPTDDRREPEQCQGNNMEHRKLRSVQDGQLLLRPENMNIYLGQKLKSNGTKPKNLSRNFIFIKIINTLKIFLQGQEKKQKWNHQKPKFITRSNIKLLCCPHHGFGLI</sequence>
<organism evidence="2 3">
    <name type="scientific">Salix koriyanagi</name>
    <dbReference type="NCBI Taxonomy" id="2511006"/>
    <lineage>
        <taxon>Eukaryota</taxon>
        <taxon>Viridiplantae</taxon>
        <taxon>Streptophyta</taxon>
        <taxon>Embryophyta</taxon>
        <taxon>Tracheophyta</taxon>
        <taxon>Spermatophyta</taxon>
        <taxon>Magnoliopsida</taxon>
        <taxon>eudicotyledons</taxon>
        <taxon>Gunneridae</taxon>
        <taxon>Pentapetalae</taxon>
        <taxon>rosids</taxon>
        <taxon>fabids</taxon>
        <taxon>Malpighiales</taxon>
        <taxon>Salicaceae</taxon>
        <taxon>Saliceae</taxon>
        <taxon>Salix</taxon>
    </lineage>
</organism>
<evidence type="ECO:0000256" key="1">
    <source>
        <dbReference type="SAM" id="MobiDB-lite"/>
    </source>
</evidence>
<name>A0A9Q0QMD8_9ROSI</name>
<comment type="caution">
    <text evidence="2">The sequence shown here is derived from an EMBL/GenBank/DDBJ whole genome shotgun (WGS) entry which is preliminary data.</text>
</comment>
<dbReference type="AlphaFoldDB" id="A0A9Q0QMD8"/>
<dbReference type="Proteomes" id="UP001151752">
    <property type="component" value="Chromosome 2"/>
</dbReference>
<feature type="region of interest" description="Disordered" evidence="1">
    <location>
        <begin position="18"/>
        <end position="38"/>
    </location>
</feature>
<dbReference type="EMBL" id="JAPFFM010000015">
    <property type="protein sequence ID" value="KAJ6709224.1"/>
    <property type="molecule type" value="Genomic_DNA"/>
</dbReference>